<dbReference type="InterPro" id="IPR032248">
    <property type="entry name" value="DUF4823"/>
</dbReference>
<dbReference type="AlphaFoldDB" id="A0A4R6UAH6"/>
<sequence length="188" mass="21719">MPVILLFLLVLTGCMKTSDLAYEGRYQLADAGLLDRHHVERAHNLRIERDALIYIVQSHFPPVDRDPDEVEANILALETYKAFVEYFPRMRRSPVPLGLDEAFAAAAQERADYLLYVRLAQAQDRKLMDKAVIQFMLYDRAHAYLLDNAHIPVRSGLLTSRHNRPEDFLREPMLDYARRLQGLGGYPH</sequence>
<dbReference type="OrthoDB" id="6965567at2"/>
<reference evidence="1 2" key="1">
    <citation type="submission" date="2019-03" db="EMBL/GenBank/DDBJ databases">
        <title>Genomic Encyclopedia of Type Strains, Phase IV (KMG-IV): sequencing the most valuable type-strain genomes for metagenomic binning, comparative biology and taxonomic classification.</title>
        <authorList>
            <person name="Goeker M."/>
        </authorList>
    </citation>
    <scope>NUCLEOTIDE SEQUENCE [LARGE SCALE GENOMIC DNA]</scope>
    <source>
        <strain evidence="1 2">DSM 28679</strain>
    </source>
</reference>
<dbReference type="EMBL" id="SNYK01000001">
    <property type="protein sequence ID" value="TDQ40074.1"/>
    <property type="molecule type" value="Genomic_DNA"/>
</dbReference>
<name>A0A4R6UAH6_9GAMM</name>
<proteinExistence type="predicted"/>
<evidence type="ECO:0000313" key="1">
    <source>
        <dbReference type="EMBL" id="TDQ40074.1"/>
    </source>
</evidence>
<gene>
    <name evidence="1" type="ORF">DFQ45_101207</name>
</gene>
<dbReference type="Pfam" id="PF16105">
    <property type="entry name" value="DUF4823"/>
    <property type="match status" value="1"/>
</dbReference>
<dbReference type="RefSeq" id="WP_101496779.1">
    <property type="nucleotide sequence ID" value="NZ_LNJZ01000007.1"/>
</dbReference>
<accession>A0A4R6UAH6</accession>
<protein>
    <submittedName>
        <fullName evidence="1">Uncharacterized protein DUF4823</fullName>
    </submittedName>
</protein>
<keyword evidence="2" id="KW-1185">Reference proteome</keyword>
<organism evidence="1 2">
    <name type="scientific">Thiopseudomonas denitrificans</name>
    <dbReference type="NCBI Taxonomy" id="1501432"/>
    <lineage>
        <taxon>Bacteria</taxon>
        <taxon>Pseudomonadati</taxon>
        <taxon>Pseudomonadota</taxon>
        <taxon>Gammaproteobacteria</taxon>
        <taxon>Pseudomonadales</taxon>
        <taxon>Pseudomonadaceae</taxon>
        <taxon>Thiopseudomonas</taxon>
    </lineage>
</organism>
<evidence type="ECO:0000313" key="2">
    <source>
        <dbReference type="Proteomes" id="UP000294575"/>
    </source>
</evidence>
<dbReference type="Proteomes" id="UP000294575">
    <property type="component" value="Unassembled WGS sequence"/>
</dbReference>
<comment type="caution">
    <text evidence="1">The sequence shown here is derived from an EMBL/GenBank/DDBJ whole genome shotgun (WGS) entry which is preliminary data.</text>
</comment>